<protein>
    <recommendedName>
        <fullName evidence="5">Bacteriocin biosynthesis cyclodehydratase domain-containing protein</fullName>
    </recommendedName>
</protein>
<gene>
    <name evidence="1" type="ORF">C5C04_03325</name>
    <name evidence="2" type="ORF">C5C40_07065</name>
</gene>
<dbReference type="Proteomes" id="UP000237881">
    <property type="component" value="Unassembled WGS sequence"/>
</dbReference>
<dbReference type="GeneID" id="49819003"/>
<reference evidence="3 4" key="1">
    <citation type="submission" date="2018-02" db="EMBL/GenBank/DDBJ databases">
        <title>Bacteriophage NCPPB3778 and a type I-E CRISPR drive the evolution of the US Biological Select Agent, Rathayibacter toxicus.</title>
        <authorList>
            <person name="Davis E.W.II."/>
            <person name="Tabima J.F."/>
            <person name="Weisberg A.J."/>
            <person name="Lopes L.D."/>
            <person name="Wiseman M.S."/>
            <person name="Wiseman M.S."/>
            <person name="Pupko T."/>
            <person name="Belcher M.S."/>
            <person name="Sechler A.J."/>
            <person name="Tancos M.A."/>
            <person name="Schroeder B.K."/>
            <person name="Murray T.D."/>
            <person name="Luster D.G."/>
            <person name="Schneider W.L."/>
            <person name="Rogers E."/>
            <person name="Andreote F.D."/>
            <person name="Grunwald N.J."/>
            <person name="Putnam M.L."/>
            <person name="Chang J.H."/>
        </authorList>
    </citation>
    <scope>NUCLEOTIDE SEQUENCE [LARGE SCALE GENOMIC DNA]</scope>
    <source>
        <strain evidence="2 4">AY1D6</strain>
        <strain evidence="1 3">AY1I9</strain>
    </source>
</reference>
<accession>A0ABD6WB54</accession>
<comment type="caution">
    <text evidence="1">The sequence shown here is derived from an EMBL/GenBank/DDBJ whole genome shotgun (WGS) entry which is preliminary data.</text>
</comment>
<sequence length="234" mass="24718">MKVHLLAAGDVAVAVAERLTTVLRAAGDVTVTDRVADGRGLDPALWPHPDLRVVVAWRESAELVEAVDRSSAETGVPTTQAVLVHPRLRVGPTIVPRASGGPSNTIGGCQRCLDRRQRQHDGGIIRAEALWRHYAAEPAAGPVGYLPHHVSIASVLLAGVAAAAREGRLLEERNVVRTVHLLNGTTHRTELIPVHGCDRCGVTRPDASWSALSTELAAVGATLTAVPDRSGTDV</sequence>
<dbReference type="Proteomes" id="UP000239698">
    <property type="component" value="Unassembled WGS sequence"/>
</dbReference>
<dbReference type="RefSeq" id="WP_097166262.1">
    <property type="nucleotide sequence ID" value="NZ_CP028129.1"/>
</dbReference>
<evidence type="ECO:0008006" key="5">
    <source>
        <dbReference type="Google" id="ProtNLM"/>
    </source>
</evidence>
<evidence type="ECO:0000313" key="2">
    <source>
        <dbReference type="EMBL" id="PPH77409.1"/>
    </source>
</evidence>
<organism evidence="1 3">
    <name type="scientific">Rathayibacter rathayi</name>
    <name type="common">Corynebacterium rathayi</name>
    <dbReference type="NCBI Taxonomy" id="33887"/>
    <lineage>
        <taxon>Bacteria</taxon>
        <taxon>Bacillati</taxon>
        <taxon>Actinomycetota</taxon>
        <taxon>Actinomycetes</taxon>
        <taxon>Micrococcales</taxon>
        <taxon>Microbacteriaceae</taxon>
        <taxon>Rathayibacter</taxon>
    </lineage>
</organism>
<proteinExistence type="predicted"/>
<dbReference type="KEGG" id="rry:C1O28_00925"/>
<name>A0ABD6WB54_RATRA</name>
<dbReference type="Gene3D" id="3.40.50.720">
    <property type="entry name" value="NAD(P)-binding Rossmann-like Domain"/>
    <property type="match status" value="1"/>
</dbReference>
<dbReference type="EMBL" id="PSUL01000004">
    <property type="protein sequence ID" value="PPF15580.1"/>
    <property type="molecule type" value="Genomic_DNA"/>
</dbReference>
<keyword evidence="4" id="KW-1185">Reference proteome</keyword>
<dbReference type="AlphaFoldDB" id="A0ABD6WB54"/>
<dbReference type="EMBL" id="PSVT01000011">
    <property type="protein sequence ID" value="PPH77409.1"/>
    <property type="molecule type" value="Genomic_DNA"/>
</dbReference>
<evidence type="ECO:0000313" key="1">
    <source>
        <dbReference type="EMBL" id="PPF15580.1"/>
    </source>
</evidence>
<evidence type="ECO:0000313" key="4">
    <source>
        <dbReference type="Proteomes" id="UP000239698"/>
    </source>
</evidence>
<evidence type="ECO:0000313" key="3">
    <source>
        <dbReference type="Proteomes" id="UP000237881"/>
    </source>
</evidence>